<evidence type="ECO:0000313" key="1">
    <source>
        <dbReference type="EMBL" id="KAE8352651.1"/>
    </source>
</evidence>
<gene>
    <name evidence="1" type="ORF">BDV28DRAFT_157718</name>
</gene>
<dbReference type="OrthoDB" id="4138941at2759"/>
<evidence type="ECO:0000313" key="2">
    <source>
        <dbReference type="Proteomes" id="UP000327118"/>
    </source>
</evidence>
<proteinExistence type="predicted"/>
<keyword evidence="2" id="KW-1185">Reference proteome</keyword>
<reference evidence="2" key="1">
    <citation type="submission" date="2019-04" db="EMBL/GenBank/DDBJ databases">
        <title>Friends and foes A comparative genomics studyof 23 Aspergillus species from section Flavi.</title>
        <authorList>
            <consortium name="DOE Joint Genome Institute"/>
            <person name="Kjaerbolling I."/>
            <person name="Vesth T."/>
            <person name="Frisvad J.C."/>
            <person name="Nybo J.L."/>
            <person name="Theobald S."/>
            <person name="Kildgaard S."/>
            <person name="Isbrandt T."/>
            <person name="Kuo A."/>
            <person name="Sato A."/>
            <person name="Lyhne E.K."/>
            <person name="Kogle M.E."/>
            <person name="Wiebenga A."/>
            <person name="Kun R.S."/>
            <person name="Lubbers R.J."/>
            <person name="Makela M.R."/>
            <person name="Barry K."/>
            <person name="Chovatia M."/>
            <person name="Clum A."/>
            <person name="Daum C."/>
            <person name="Haridas S."/>
            <person name="He G."/>
            <person name="LaButti K."/>
            <person name="Lipzen A."/>
            <person name="Mondo S."/>
            <person name="Riley R."/>
            <person name="Salamov A."/>
            <person name="Simmons B.A."/>
            <person name="Magnuson J.K."/>
            <person name="Henrissat B."/>
            <person name="Mortensen U.H."/>
            <person name="Larsen T.O."/>
            <person name="Devries R.P."/>
            <person name="Grigoriev I.V."/>
            <person name="Machida M."/>
            <person name="Baker S.E."/>
            <person name="Andersen M.R."/>
        </authorList>
    </citation>
    <scope>NUCLEOTIDE SEQUENCE [LARGE SCALE GENOMIC DNA]</scope>
    <source>
        <strain evidence="2">CBS 553.77</strain>
    </source>
</reference>
<dbReference type="EMBL" id="ML739123">
    <property type="protein sequence ID" value="KAE8352651.1"/>
    <property type="molecule type" value="Genomic_DNA"/>
</dbReference>
<accession>A0A5N6Z4Q6</accession>
<name>A0A5N6Z4Q6_9EURO</name>
<organism evidence="1 2">
    <name type="scientific">Aspergillus coremiiformis</name>
    <dbReference type="NCBI Taxonomy" id="138285"/>
    <lineage>
        <taxon>Eukaryota</taxon>
        <taxon>Fungi</taxon>
        <taxon>Dikarya</taxon>
        <taxon>Ascomycota</taxon>
        <taxon>Pezizomycotina</taxon>
        <taxon>Eurotiomycetes</taxon>
        <taxon>Eurotiomycetidae</taxon>
        <taxon>Eurotiales</taxon>
        <taxon>Aspergillaceae</taxon>
        <taxon>Aspergillus</taxon>
        <taxon>Aspergillus subgen. Circumdati</taxon>
    </lineage>
</organism>
<dbReference type="InterPro" id="IPR011009">
    <property type="entry name" value="Kinase-like_dom_sf"/>
</dbReference>
<dbReference type="Proteomes" id="UP000327118">
    <property type="component" value="Unassembled WGS sequence"/>
</dbReference>
<evidence type="ECO:0008006" key="3">
    <source>
        <dbReference type="Google" id="ProtNLM"/>
    </source>
</evidence>
<sequence length="218" mass="26032">MNEEVTWMNLFFSSNPPEFFKREITGEPKFLHFCPEDENWKLGGLVDRSRIAKENNIQVFFREARVYHHIDRFCPTQERIYFPRFYGVVTNMGRSRFLSGYANRRAAVLEAIKPHFPFEYKWYCSLLKDRLRCLNALHQIGVTHGDVKDHHFRLPDDIYDTVLYNFSELYTFSNKWPFRINSNRPQPLKGLQNKLRQACLHLGLSESCKSVLRRDDFL</sequence>
<dbReference type="AlphaFoldDB" id="A0A5N6Z4Q6"/>
<protein>
    <recommendedName>
        <fullName evidence="3">Protein kinase domain-containing protein</fullName>
    </recommendedName>
</protein>
<dbReference type="SUPFAM" id="SSF56112">
    <property type="entry name" value="Protein kinase-like (PK-like)"/>
    <property type="match status" value="1"/>
</dbReference>